<dbReference type="InterPro" id="IPR023753">
    <property type="entry name" value="FAD/NAD-binding_dom"/>
</dbReference>
<dbReference type="CDD" id="cd06192">
    <property type="entry name" value="DHOD_e_trans_like"/>
    <property type="match status" value="1"/>
</dbReference>
<dbReference type="Gene3D" id="3.50.50.60">
    <property type="entry name" value="FAD/NAD(P)-binding domain"/>
    <property type="match status" value="2"/>
</dbReference>
<organism evidence="2 3">
    <name type="scientific">Candidatus Finniella inopinata</name>
    <dbReference type="NCBI Taxonomy" id="1696036"/>
    <lineage>
        <taxon>Bacteria</taxon>
        <taxon>Pseudomonadati</taxon>
        <taxon>Pseudomonadota</taxon>
        <taxon>Alphaproteobacteria</taxon>
        <taxon>Holosporales</taxon>
        <taxon>Candidatus Paracaedibacteraceae</taxon>
        <taxon>Candidatus Finniella</taxon>
    </lineage>
</organism>
<dbReference type="InterPro" id="IPR009051">
    <property type="entry name" value="Helical_ferredxn"/>
</dbReference>
<dbReference type="GO" id="GO:0051536">
    <property type="term" value="F:iron-sulfur cluster binding"/>
    <property type="evidence" value="ECO:0007669"/>
    <property type="project" value="InterPro"/>
</dbReference>
<keyword evidence="3" id="KW-1185">Reference proteome</keyword>
<dbReference type="Proteomes" id="UP000293550">
    <property type="component" value="Unassembled WGS sequence"/>
</dbReference>
<dbReference type="Pfam" id="PF07992">
    <property type="entry name" value="Pyr_redox_2"/>
    <property type="match status" value="1"/>
</dbReference>
<dbReference type="InterPro" id="IPR036188">
    <property type="entry name" value="FAD/NAD-bd_sf"/>
</dbReference>
<reference evidence="2 3" key="1">
    <citation type="submission" date="2018-10" db="EMBL/GenBank/DDBJ databases">
        <title>An updated phylogeny of the Alphaproteobacteria reveals that the parasitic Rickettsiales and Holosporales have independent origins.</title>
        <authorList>
            <person name="Munoz-Gomez S.A."/>
            <person name="Hess S."/>
            <person name="Burger G."/>
            <person name="Lang B.F."/>
            <person name="Susko E."/>
            <person name="Slamovits C.H."/>
            <person name="Roger A.J."/>
        </authorList>
    </citation>
    <scope>NUCLEOTIDE SEQUENCE [LARGE SCALE GENOMIC DNA]</scope>
    <source>
        <strain evidence="2">HOLO01</strain>
    </source>
</reference>
<name>A0A4Q7DFF9_9PROT</name>
<dbReference type="PRINTS" id="PR00368">
    <property type="entry name" value="FADPNR"/>
</dbReference>
<dbReference type="Gene3D" id="3.40.50.80">
    <property type="entry name" value="Nucleotide-binding domain of ferredoxin-NADP reductase (FNR) module"/>
    <property type="match status" value="1"/>
</dbReference>
<dbReference type="PROSITE" id="PS51384">
    <property type="entry name" value="FAD_FR"/>
    <property type="match status" value="1"/>
</dbReference>
<dbReference type="Gene3D" id="2.40.30.10">
    <property type="entry name" value="Translation factors"/>
    <property type="match status" value="1"/>
</dbReference>
<dbReference type="SUPFAM" id="SSF51971">
    <property type="entry name" value="Nucleotide-binding domain"/>
    <property type="match status" value="1"/>
</dbReference>
<dbReference type="EMBL" id="SCFB01000010">
    <property type="protein sequence ID" value="RZI45511.1"/>
    <property type="molecule type" value="Genomic_DNA"/>
</dbReference>
<dbReference type="GO" id="GO:0016491">
    <property type="term" value="F:oxidoreductase activity"/>
    <property type="evidence" value="ECO:0007669"/>
    <property type="project" value="InterPro"/>
</dbReference>
<dbReference type="InterPro" id="IPR050353">
    <property type="entry name" value="PyrK_electron_transfer"/>
</dbReference>
<dbReference type="OrthoDB" id="9803192at2"/>
<gene>
    <name evidence="2" type="ORF">EQU50_06770</name>
</gene>
<comment type="caution">
    <text evidence="2">The sequence shown here is derived from an EMBL/GenBank/DDBJ whole genome shotgun (WGS) entry which is preliminary data.</text>
</comment>
<dbReference type="AlphaFoldDB" id="A0A4Q7DFF9"/>
<dbReference type="Gene3D" id="1.10.1060.10">
    <property type="entry name" value="Alpha-helical ferredoxin"/>
    <property type="match status" value="1"/>
</dbReference>
<dbReference type="SUPFAM" id="SSF46548">
    <property type="entry name" value="alpha-helical ferredoxin"/>
    <property type="match status" value="1"/>
</dbReference>
<feature type="domain" description="FAD-binding FR-type" evidence="1">
    <location>
        <begin position="780"/>
        <end position="884"/>
    </location>
</feature>
<evidence type="ECO:0000313" key="3">
    <source>
        <dbReference type="Proteomes" id="UP000293550"/>
    </source>
</evidence>
<accession>A0A4Q7DFF9</accession>
<dbReference type="InterPro" id="IPR017927">
    <property type="entry name" value="FAD-bd_FR_type"/>
</dbReference>
<dbReference type="SUPFAM" id="SSF52343">
    <property type="entry name" value="Ferredoxin reductase-like, C-terminal NADP-linked domain"/>
    <property type="match status" value="1"/>
</dbReference>
<evidence type="ECO:0000259" key="1">
    <source>
        <dbReference type="PROSITE" id="PS51384"/>
    </source>
</evidence>
<proteinExistence type="predicted"/>
<dbReference type="InterPro" id="IPR017938">
    <property type="entry name" value="Riboflavin_synthase-like_b-brl"/>
</dbReference>
<dbReference type="SUPFAM" id="SSF63380">
    <property type="entry name" value="Riboflavin synthase domain-like"/>
    <property type="match status" value="1"/>
</dbReference>
<dbReference type="RefSeq" id="WP_130154372.1">
    <property type="nucleotide sequence ID" value="NZ_SCFB01000010.1"/>
</dbReference>
<dbReference type="InterPro" id="IPR039261">
    <property type="entry name" value="FNR_nucleotide-bd"/>
</dbReference>
<evidence type="ECO:0000313" key="2">
    <source>
        <dbReference type="EMBL" id="RZI45511.1"/>
    </source>
</evidence>
<dbReference type="PANTHER" id="PTHR43513:SF3">
    <property type="entry name" value="DIHYDROOROTATE DEHYDROGENASE B (NAD(+)), ELECTRON TRANSFER SUBUNIT-RELATED"/>
    <property type="match status" value="1"/>
</dbReference>
<sequence>MDLFLNFGLYFSDLYELAPKGGLIVLDQVFSTFLNESEPVLAGRYHYACHHNLSPREQSDLMVDLAPCLEDFIGDLFNIRSAIADLQSAHHVLAPLMTVKRHFVQRLAVKKYPNPSSEDGLGLDFKDELSFAGQVLEWQDQGASEALEAAARYAAWATLTPQGQDIHKGDVLFKIPKKIDPHACLIPHLIKNEQGAWQLPPALQRDRKGFNLTDPGFTRAQAFDHSHYCIHCHPQNKDSCSKGLPGKTGCPLEQKISEMNLAKSRGYTVAALAIICVDNPMVAATGHRICNDCMKACIFQKQEPVNVPGVETQILQDVLNLPWGFEIYSLFTRWNPLKFADRLPKPDTGKAVLVAGMGPAGFTLAHYLLNEGHTVVGIDGLKIEPLPEDLKTTPIKDINSLYESLDERVVGGFGGVAEYGITVRWDKNFLKIIRLLLERRQRFLLKGGVRLGGTVTIDQAFELGFDHVALCLGAGSPTLLNIQNHLVPGVRQASDFLMGLQLSGAFKAESLANLQVRLPILVIGGGLTAIDSATEALAYYVRQIEKFSKRYEHLVKMLGKEVVRQDWTPQEQALADEMLGHAMALQTNPDKTHMLLQQWGGSTVVYRRVLDQAPSYRMNAEEVEKALEEGISLLDEAVPVKVTIDDYGHADGLLVMHHGVEKHIKARTILVAAGTKPNTNLKYDIPDEIVLANGAFQAIDERGNAVDLERSAKPKETHVLMRFNGGGQSVSFFGDLHPSFSGNVVKAMASAKRGYPIVSRAVQRSQLELKNPEPFLAKMDALLSAYVVAVNRLTPTIVEIVIKAPLAARAFQPGQFYRLQNFESLGGPSNTMEGIALTGASVDKAEGQVSLIVLEMGGSSNLCAALKPDEPVVLMGPTGTATELPHNETVLLVGGGLGNAVLFSIGQGLRANGCKVLYAAGYKKIIDRFKVQEIEKAADQIIWCCDEQPGFTPGRPQDLTFTGNIVQAVTAYAQGQLVSGELGTPLVDSSDVQRLMVIGSDRMMAAVAKARHLDWKPYLNSAHIAVGSINSPMQCMMKEICAQCLQIQHDPVTGAEKVVYSCVNQDQPLDWVDFDHLSQRLSQNSLQEKLTALWMKTP</sequence>
<protein>
    <submittedName>
        <fullName evidence="2">Pyridine nucleotide-disulfide oxidoreductase</fullName>
    </submittedName>
</protein>
<dbReference type="PANTHER" id="PTHR43513">
    <property type="entry name" value="DIHYDROOROTATE DEHYDROGENASE B (NAD(+)), ELECTRON TRANSFER SUBUNIT"/>
    <property type="match status" value="1"/>
</dbReference>